<dbReference type="Proteomes" id="UP000321393">
    <property type="component" value="Unassembled WGS sequence"/>
</dbReference>
<accession>A0A5A7UKD8</accession>
<dbReference type="Proteomes" id="UP000321947">
    <property type="component" value="Unassembled WGS sequence"/>
</dbReference>
<comment type="caution">
    <text evidence="1">The sequence shown here is derived from an EMBL/GenBank/DDBJ whole genome shotgun (WGS) entry which is preliminary data.</text>
</comment>
<organism evidence="1 3">
    <name type="scientific">Cucumis melo var. makuwa</name>
    <name type="common">Oriental melon</name>
    <dbReference type="NCBI Taxonomy" id="1194695"/>
    <lineage>
        <taxon>Eukaryota</taxon>
        <taxon>Viridiplantae</taxon>
        <taxon>Streptophyta</taxon>
        <taxon>Embryophyta</taxon>
        <taxon>Tracheophyta</taxon>
        <taxon>Spermatophyta</taxon>
        <taxon>Magnoliopsida</taxon>
        <taxon>eudicotyledons</taxon>
        <taxon>Gunneridae</taxon>
        <taxon>Pentapetalae</taxon>
        <taxon>rosids</taxon>
        <taxon>fabids</taxon>
        <taxon>Cucurbitales</taxon>
        <taxon>Cucurbitaceae</taxon>
        <taxon>Benincaseae</taxon>
        <taxon>Cucumis</taxon>
    </lineage>
</organism>
<evidence type="ECO:0000313" key="3">
    <source>
        <dbReference type="Proteomes" id="UP000321393"/>
    </source>
</evidence>
<name>A0A5A7UKD8_CUCMM</name>
<gene>
    <name evidence="2" type="ORF">E5676_scaffold120G003040</name>
    <name evidence="1" type="ORF">E6C27_scaffold186G00990</name>
</gene>
<protein>
    <submittedName>
        <fullName evidence="1">Ty3-gypsy retroelement transposase</fullName>
    </submittedName>
</protein>
<dbReference type="EMBL" id="SSTE01007511">
    <property type="protein sequence ID" value="KAA0056363.1"/>
    <property type="molecule type" value="Genomic_DNA"/>
</dbReference>
<evidence type="ECO:0000313" key="2">
    <source>
        <dbReference type="EMBL" id="TYK29152.1"/>
    </source>
</evidence>
<sequence>MIVAVISFDGAALDWYRSQEVRGKFKDWANLKQSTNDEIVPKSRELGDHMKRDEFKGKYQSGYTSWKNLTMTFYNKNKVVIRGDPSLTKTRVSLKSKMKIWTDFDQGFLIECRVLEGGMTLAELGWKIAKNQFLQCKQSLKMCLNDKKNYLHAGKLNITFI</sequence>
<evidence type="ECO:0000313" key="4">
    <source>
        <dbReference type="Proteomes" id="UP000321947"/>
    </source>
</evidence>
<proteinExistence type="predicted"/>
<dbReference type="AlphaFoldDB" id="A0A5A7UKD8"/>
<dbReference type="EMBL" id="SSTD01001877">
    <property type="protein sequence ID" value="TYK29152.1"/>
    <property type="molecule type" value="Genomic_DNA"/>
</dbReference>
<reference evidence="3 4" key="1">
    <citation type="submission" date="2019-08" db="EMBL/GenBank/DDBJ databases">
        <title>Draft genome sequences of two oriental melons (Cucumis melo L. var makuwa).</title>
        <authorList>
            <person name="Kwon S.-Y."/>
        </authorList>
    </citation>
    <scope>NUCLEOTIDE SEQUENCE [LARGE SCALE GENOMIC DNA]</scope>
    <source>
        <strain evidence="4">cv. Chang Bougi</strain>
        <strain evidence="3">cv. SW 3</strain>
        <tissue evidence="1">Leaf</tissue>
    </source>
</reference>
<evidence type="ECO:0000313" key="1">
    <source>
        <dbReference type="EMBL" id="KAA0056363.1"/>
    </source>
</evidence>